<dbReference type="EMBL" id="PHAI01000001">
    <property type="protein sequence ID" value="PKM91692.1"/>
    <property type="molecule type" value="Genomic_DNA"/>
</dbReference>
<reference evidence="1 2" key="1">
    <citation type="journal article" date="2017" name="ISME J.">
        <title>Potential for microbial H2 and metal transformations associated with novel bacteria and archaea in deep terrestrial subsurface sediments.</title>
        <authorList>
            <person name="Hernsdorf A.W."/>
            <person name="Amano Y."/>
            <person name="Miyakawa K."/>
            <person name="Ise K."/>
            <person name="Suzuki Y."/>
            <person name="Anantharaman K."/>
            <person name="Probst A."/>
            <person name="Burstein D."/>
            <person name="Thomas B.C."/>
            <person name="Banfield J.F."/>
        </authorList>
    </citation>
    <scope>NUCLEOTIDE SEQUENCE [LARGE SCALE GENOMIC DNA]</scope>
    <source>
        <strain evidence="1">HGW-Falkowbacteria-1</strain>
    </source>
</reference>
<name>A0A2N2EAJ0_9BACT</name>
<proteinExistence type="predicted"/>
<comment type="caution">
    <text evidence="1">The sequence shown here is derived from an EMBL/GenBank/DDBJ whole genome shotgun (WGS) entry which is preliminary data.</text>
</comment>
<dbReference type="Proteomes" id="UP000233517">
    <property type="component" value="Unassembled WGS sequence"/>
</dbReference>
<evidence type="ECO:0000313" key="2">
    <source>
        <dbReference type="Proteomes" id="UP000233517"/>
    </source>
</evidence>
<sequence>MADLKRKKGESFEAFLRRFKGSLKNNKRLETFRGKQTFNKKKTKIQLKKSALAKISLGKKYELLRKTGKLEEGKRMR</sequence>
<organism evidence="1 2">
    <name type="scientific">Candidatus Falkowbacteria bacterium HGW-Falkowbacteria-1</name>
    <dbReference type="NCBI Taxonomy" id="2013768"/>
    <lineage>
        <taxon>Bacteria</taxon>
        <taxon>Candidatus Falkowiibacteriota</taxon>
    </lineage>
</organism>
<protein>
    <recommendedName>
        <fullName evidence="3">30S ribosomal protein S21</fullName>
    </recommendedName>
</protein>
<evidence type="ECO:0000313" key="1">
    <source>
        <dbReference type="EMBL" id="PKM91692.1"/>
    </source>
</evidence>
<evidence type="ECO:0008006" key="3">
    <source>
        <dbReference type="Google" id="ProtNLM"/>
    </source>
</evidence>
<accession>A0A2N2EAJ0</accession>
<gene>
    <name evidence="1" type="ORF">CVU82_00585</name>
</gene>
<dbReference type="AlphaFoldDB" id="A0A2N2EAJ0"/>